<proteinExistence type="predicted"/>
<dbReference type="EMBL" id="LDPG01000035">
    <property type="protein sequence ID" value="KLV14218.1"/>
    <property type="molecule type" value="Genomic_DNA"/>
</dbReference>
<evidence type="ECO:0000313" key="2">
    <source>
        <dbReference type="EMBL" id="KLV14218.1"/>
    </source>
</evidence>
<accession>A0A0J1HKD4</accession>
<comment type="caution">
    <text evidence="2">The sequence shown here is derived from an EMBL/GenBank/DDBJ whole genome shotgun (WGS) entry which is preliminary data.</text>
</comment>
<dbReference type="Proteomes" id="UP000035904">
    <property type="component" value="Unassembled WGS sequence"/>
</dbReference>
<sequence>MEGGGRLLIDTLKPENDSEILVLCRKRLGIKQNELAKELGVTPSHLSNIENGKYELSYKMRKQLCRLLEEFNLSREQGGA</sequence>
<gene>
    <name evidence="2" type="ORF">ABW01_28260</name>
</gene>
<organism evidence="2 3">
    <name type="scientific">Bacillus anthracis</name>
    <name type="common">anthrax bacterium</name>
    <dbReference type="NCBI Taxonomy" id="1392"/>
    <lineage>
        <taxon>Bacteria</taxon>
        <taxon>Bacillati</taxon>
        <taxon>Bacillota</taxon>
        <taxon>Bacilli</taxon>
        <taxon>Bacillales</taxon>
        <taxon>Bacillaceae</taxon>
        <taxon>Bacillus</taxon>
        <taxon>Bacillus cereus group</taxon>
    </lineage>
</organism>
<evidence type="ECO:0000313" key="3">
    <source>
        <dbReference type="Proteomes" id="UP000035904"/>
    </source>
</evidence>
<name>A0A0J1HKD4_BACAN</name>
<dbReference type="Gene3D" id="1.10.260.40">
    <property type="entry name" value="lambda repressor-like DNA-binding domains"/>
    <property type="match status" value="1"/>
</dbReference>
<dbReference type="CDD" id="cd00093">
    <property type="entry name" value="HTH_XRE"/>
    <property type="match status" value="1"/>
</dbReference>
<reference evidence="2 3" key="1">
    <citation type="submission" date="2015-05" db="EMBL/GenBank/DDBJ databases">
        <title>Whole genome sequence and identification of bacterial endophytes from Costus igneus.</title>
        <authorList>
            <person name="Lee Y.P."/>
            <person name="Gan H.M."/>
            <person name="Eng W."/>
            <person name="Wheatley M.S."/>
            <person name="Caraballo A."/>
            <person name="Polter S."/>
            <person name="Savka M.A."/>
            <person name="Hudson A.O."/>
        </authorList>
    </citation>
    <scope>NUCLEOTIDE SEQUENCE [LARGE SCALE GENOMIC DNA]</scope>
    <source>
        <strain evidence="2 3">RIT375</strain>
    </source>
</reference>
<dbReference type="SUPFAM" id="SSF47413">
    <property type="entry name" value="lambda repressor-like DNA-binding domains"/>
    <property type="match status" value="1"/>
</dbReference>
<evidence type="ECO:0000259" key="1">
    <source>
        <dbReference type="PROSITE" id="PS50943"/>
    </source>
</evidence>
<dbReference type="InterPro" id="IPR010982">
    <property type="entry name" value="Lambda_DNA-bd_dom_sf"/>
</dbReference>
<dbReference type="SMART" id="SM00530">
    <property type="entry name" value="HTH_XRE"/>
    <property type="match status" value="1"/>
</dbReference>
<dbReference type="Pfam" id="PF01381">
    <property type="entry name" value="HTH_3"/>
    <property type="match status" value="1"/>
</dbReference>
<dbReference type="InterPro" id="IPR001387">
    <property type="entry name" value="Cro/C1-type_HTH"/>
</dbReference>
<dbReference type="GO" id="GO:0003677">
    <property type="term" value="F:DNA binding"/>
    <property type="evidence" value="ECO:0007669"/>
    <property type="project" value="InterPro"/>
</dbReference>
<dbReference type="PATRIC" id="fig|1392.242.peg.4484"/>
<feature type="domain" description="HTH cro/C1-type" evidence="1">
    <location>
        <begin position="21"/>
        <end position="74"/>
    </location>
</feature>
<dbReference type="PROSITE" id="PS50943">
    <property type="entry name" value="HTH_CROC1"/>
    <property type="match status" value="1"/>
</dbReference>
<protein>
    <recommendedName>
        <fullName evidence="1">HTH cro/C1-type domain-containing protein</fullName>
    </recommendedName>
</protein>
<dbReference type="AlphaFoldDB" id="A0A0J1HKD4"/>